<feature type="non-terminal residue" evidence="1">
    <location>
        <position position="1"/>
    </location>
</feature>
<reference evidence="2" key="1">
    <citation type="journal article" date="2019" name="Int. J. Syst. Evol. Microbiol.">
        <title>The Global Catalogue of Microorganisms (GCM) 10K type strain sequencing project: providing services to taxonomists for standard genome sequencing and annotation.</title>
        <authorList>
            <consortium name="The Broad Institute Genomics Platform"/>
            <consortium name="The Broad Institute Genome Sequencing Center for Infectious Disease"/>
            <person name="Wu L."/>
            <person name="Ma J."/>
        </authorList>
    </citation>
    <scope>NUCLEOTIDE SEQUENCE [LARGE SCALE GENOMIC DNA]</scope>
    <source>
        <strain evidence="2">CCUG 61696</strain>
    </source>
</reference>
<proteinExistence type="predicted"/>
<name>A0ABW3ZCS2_9HYPH</name>
<evidence type="ECO:0000313" key="1">
    <source>
        <dbReference type="EMBL" id="MFD1333915.1"/>
    </source>
</evidence>
<comment type="caution">
    <text evidence="1">The sequence shown here is derived from an EMBL/GenBank/DDBJ whole genome shotgun (WGS) entry which is preliminary data.</text>
</comment>
<organism evidence="1 2">
    <name type="scientific">Methylopila musalis</name>
    <dbReference type="NCBI Taxonomy" id="1134781"/>
    <lineage>
        <taxon>Bacteria</taxon>
        <taxon>Pseudomonadati</taxon>
        <taxon>Pseudomonadota</taxon>
        <taxon>Alphaproteobacteria</taxon>
        <taxon>Hyphomicrobiales</taxon>
        <taxon>Methylopilaceae</taxon>
        <taxon>Methylopila</taxon>
    </lineage>
</organism>
<sequence length="240" mass="26463">DALRVALAAAIRRLPARPPFLIGLRRLFKQAEMADDAGLFAATAHRFATASAMYATPEHSARRVYVPELQQALPVVAERARPDARVGLSVATLAYFKRRIWRTLRKRGEADDPAYAELAAAYLRALSPDDMARPVTRTHFARDADGAWRRVTCTSGPLSRNWPASQILSRHDADVRFRYGSLTTENAEGDGTARGEAFPALWDERPDLALDLAAESACEPVALFGVRRLTETPDALRALP</sequence>
<dbReference type="EMBL" id="JBHTMX010000417">
    <property type="protein sequence ID" value="MFD1333915.1"/>
    <property type="molecule type" value="Genomic_DNA"/>
</dbReference>
<keyword evidence="2" id="KW-1185">Reference proteome</keyword>
<dbReference type="Proteomes" id="UP001597171">
    <property type="component" value="Unassembled WGS sequence"/>
</dbReference>
<gene>
    <name evidence="1" type="ORF">ACFQ4O_18060</name>
</gene>
<evidence type="ECO:0000313" key="2">
    <source>
        <dbReference type="Proteomes" id="UP001597171"/>
    </source>
</evidence>
<feature type="non-terminal residue" evidence="1">
    <location>
        <position position="240"/>
    </location>
</feature>
<protein>
    <submittedName>
        <fullName evidence="1">Uncharacterized protein</fullName>
    </submittedName>
</protein>
<accession>A0ABW3ZCS2</accession>